<comment type="caution">
    <text evidence="1">The sequence shown here is derived from an EMBL/GenBank/DDBJ whole genome shotgun (WGS) entry which is preliminary data.</text>
</comment>
<reference evidence="1" key="1">
    <citation type="submission" date="2024-09" db="EMBL/GenBank/DDBJ databases">
        <title>Black Yeasts Isolated from many extreme environments.</title>
        <authorList>
            <person name="Coleine C."/>
            <person name="Stajich J.E."/>
            <person name="Selbmann L."/>
        </authorList>
    </citation>
    <scope>NUCLEOTIDE SEQUENCE</scope>
    <source>
        <strain evidence="1">CCFEE 5737</strain>
    </source>
</reference>
<feature type="non-terminal residue" evidence="1">
    <location>
        <position position="476"/>
    </location>
</feature>
<dbReference type="EMBL" id="JAWDJW010008587">
    <property type="protein sequence ID" value="KAK3060417.1"/>
    <property type="molecule type" value="Genomic_DNA"/>
</dbReference>
<sequence>MQSFLQYRRQGKAVQQEYERDAEKTRPPPSRNDLETALSPFRFSSTSDSNARSSSSLSSGTYTPAHAVSSAANLDQFETAPGGPLQPHHGSEPKTEDQQLQTNTDGEFSSQEARRKSIRRPDALSTQTTHQSFGASLGTALTGVNVRSRQTHEGKHEGKHEGQSTKVFVVDFQGPDDPLNPHNWSYGIRIWCTSLIAFIGFVVGVASSIDSSALPHAAHEFHVSEVVESMATGLYLVGFGVGALFAGPLSETLGRNSVYISTLTLYMIFIMAPALAPNIGAQLAFRFLAGFFGSTPLTCAGGSIADLWGPLERVFAFPVFANAAFSGPVLGPVMGGYIVMYLDWRWCEWITLIISGLCLALVVLFQPETYAPVLLKWRASHLRRVTGDDRFVAQVEIRSDTFWARLRTALYRPFLLTSREPIVMLIALYLTVVYIVLFTFLDGYTYIFQEIHDTSEGVTGLCFLGIVIGLFGASAL</sequence>
<evidence type="ECO:0000313" key="2">
    <source>
        <dbReference type="Proteomes" id="UP001186974"/>
    </source>
</evidence>
<proteinExistence type="predicted"/>
<name>A0ACC3D1E9_9PEZI</name>
<organism evidence="1 2">
    <name type="scientific">Coniosporium uncinatum</name>
    <dbReference type="NCBI Taxonomy" id="93489"/>
    <lineage>
        <taxon>Eukaryota</taxon>
        <taxon>Fungi</taxon>
        <taxon>Dikarya</taxon>
        <taxon>Ascomycota</taxon>
        <taxon>Pezizomycotina</taxon>
        <taxon>Dothideomycetes</taxon>
        <taxon>Dothideomycetes incertae sedis</taxon>
        <taxon>Coniosporium</taxon>
    </lineage>
</organism>
<gene>
    <name evidence="1" type="ORF">LTS18_008583</name>
</gene>
<evidence type="ECO:0000313" key="1">
    <source>
        <dbReference type="EMBL" id="KAK3060417.1"/>
    </source>
</evidence>
<accession>A0ACC3D1E9</accession>
<keyword evidence="2" id="KW-1185">Reference proteome</keyword>
<dbReference type="Proteomes" id="UP001186974">
    <property type="component" value="Unassembled WGS sequence"/>
</dbReference>
<protein>
    <submittedName>
        <fullName evidence="1">Uncharacterized protein</fullName>
    </submittedName>
</protein>